<dbReference type="Gene3D" id="3.10.50.10">
    <property type="match status" value="1"/>
</dbReference>
<keyword evidence="3" id="KW-0378">Hydrolase</keyword>
<gene>
    <name evidence="3" type="ORF">BCR33DRAFT_470070</name>
</gene>
<name>A0A1Y2BQT4_9FUNG</name>
<dbReference type="GO" id="GO:0004568">
    <property type="term" value="F:chitinase activity"/>
    <property type="evidence" value="ECO:0007669"/>
    <property type="project" value="TreeGrafter"/>
</dbReference>
<comment type="caution">
    <text evidence="3">The sequence shown here is derived from an EMBL/GenBank/DDBJ whole genome shotgun (WGS) entry which is preliminary data.</text>
</comment>
<dbReference type="PANTHER" id="PTHR11177">
    <property type="entry name" value="CHITINASE"/>
    <property type="match status" value="1"/>
</dbReference>
<organism evidence="3 4">
    <name type="scientific">Rhizoclosmatium globosum</name>
    <dbReference type="NCBI Taxonomy" id="329046"/>
    <lineage>
        <taxon>Eukaryota</taxon>
        <taxon>Fungi</taxon>
        <taxon>Fungi incertae sedis</taxon>
        <taxon>Chytridiomycota</taxon>
        <taxon>Chytridiomycota incertae sedis</taxon>
        <taxon>Chytridiomycetes</taxon>
        <taxon>Chytridiales</taxon>
        <taxon>Chytriomycetaceae</taxon>
        <taxon>Rhizoclosmatium</taxon>
    </lineage>
</organism>
<dbReference type="GO" id="GO:0005975">
    <property type="term" value="P:carbohydrate metabolic process"/>
    <property type="evidence" value="ECO:0007669"/>
    <property type="project" value="InterPro"/>
</dbReference>
<dbReference type="InterPro" id="IPR050314">
    <property type="entry name" value="Glycosyl_Hydrlase_18"/>
</dbReference>
<keyword evidence="4" id="KW-1185">Reference proteome</keyword>
<dbReference type="GO" id="GO:0008061">
    <property type="term" value="F:chitin binding"/>
    <property type="evidence" value="ECO:0007669"/>
    <property type="project" value="InterPro"/>
</dbReference>
<dbReference type="Proteomes" id="UP000193642">
    <property type="component" value="Unassembled WGS sequence"/>
</dbReference>
<dbReference type="STRING" id="329046.A0A1Y2BQT4"/>
<evidence type="ECO:0000259" key="2">
    <source>
        <dbReference type="PROSITE" id="PS51910"/>
    </source>
</evidence>
<dbReference type="GO" id="GO:0005576">
    <property type="term" value="C:extracellular region"/>
    <property type="evidence" value="ECO:0007669"/>
    <property type="project" value="TreeGrafter"/>
</dbReference>
<feature type="chain" id="PRO_5013254415" evidence="1">
    <location>
        <begin position="19"/>
        <end position="453"/>
    </location>
</feature>
<dbReference type="EMBL" id="MCGO01000052">
    <property type="protein sequence ID" value="ORY37098.1"/>
    <property type="molecule type" value="Genomic_DNA"/>
</dbReference>
<dbReference type="SUPFAM" id="SSF51445">
    <property type="entry name" value="(Trans)glycosidases"/>
    <property type="match status" value="1"/>
</dbReference>
<keyword evidence="1" id="KW-0732">Signal</keyword>
<dbReference type="AlphaFoldDB" id="A0A1Y2BQT4"/>
<dbReference type="PANTHER" id="PTHR11177:SF317">
    <property type="entry name" value="CHITINASE 12-RELATED"/>
    <property type="match status" value="1"/>
</dbReference>
<dbReference type="InterPro" id="IPR001223">
    <property type="entry name" value="Glyco_hydro18_cat"/>
</dbReference>
<dbReference type="Pfam" id="PF00704">
    <property type="entry name" value="Glyco_hydro_18"/>
    <property type="match status" value="1"/>
</dbReference>
<accession>A0A1Y2BQT4</accession>
<reference evidence="3 4" key="1">
    <citation type="submission" date="2016-07" db="EMBL/GenBank/DDBJ databases">
        <title>Pervasive Adenine N6-methylation of Active Genes in Fungi.</title>
        <authorList>
            <consortium name="DOE Joint Genome Institute"/>
            <person name="Mondo S.J."/>
            <person name="Dannebaum R.O."/>
            <person name="Kuo R.C."/>
            <person name="Labutti K."/>
            <person name="Haridas S."/>
            <person name="Kuo A."/>
            <person name="Salamov A."/>
            <person name="Ahrendt S.R."/>
            <person name="Lipzen A."/>
            <person name="Sullivan W."/>
            <person name="Andreopoulos W.B."/>
            <person name="Clum A."/>
            <person name="Lindquist E."/>
            <person name="Daum C."/>
            <person name="Ramamoorthy G.K."/>
            <person name="Gryganskyi A."/>
            <person name="Culley D."/>
            <person name="Magnuson J.K."/>
            <person name="James T.Y."/>
            <person name="O'Malley M.A."/>
            <person name="Stajich J.E."/>
            <person name="Spatafora J.W."/>
            <person name="Visel A."/>
            <person name="Grigoriev I.V."/>
        </authorList>
    </citation>
    <scope>NUCLEOTIDE SEQUENCE [LARGE SCALE GENOMIC DNA]</scope>
    <source>
        <strain evidence="3 4">JEL800</strain>
    </source>
</reference>
<dbReference type="GO" id="GO:0006032">
    <property type="term" value="P:chitin catabolic process"/>
    <property type="evidence" value="ECO:0007669"/>
    <property type="project" value="TreeGrafter"/>
</dbReference>
<evidence type="ECO:0000256" key="1">
    <source>
        <dbReference type="SAM" id="SignalP"/>
    </source>
</evidence>
<dbReference type="Gene3D" id="3.20.20.80">
    <property type="entry name" value="Glycosidases"/>
    <property type="match status" value="1"/>
</dbReference>
<dbReference type="InterPro" id="IPR029070">
    <property type="entry name" value="Chitinase_insertion_sf"/>
</dbReference>
<dbReference type="InterPro" id="IPR017853">
    <property type="entry name" value="GH"/>
</dbReference>
<feature type="domain" description="GH18" evidence="2">
    <location>
        <begin position="43"/>
        <end position="453"/>
    </location>
</feature>
<dbReference type="SMART" id="SM00636">
    <property type="entry name" value="Glyco_18"/>
    <property type="match status" value="1"/>
</dbReference>
<evidence type="ECO:0000313" key="3">
    <source>
        <dbReference type="EMBL" id="ORY37098.1"/>
    </source>
</evidence>
<evidence type="ECO:0000313" key="4">
    <source>
        <dbReference type="Proteomes" id="UP000193642"/>
    </source>
</evidence>
<dbReference type="OrthoDB" id="2136919at2759"/>
<sequence>MQPLSVLLAFAAIATTMAIDTASASDTFKAPLNPDVTKFPSGKRLVAYYANWGTYKNPNYPGHPDNNGPPYENYQPADLPIKLLTDVTYAFYTIANKTTETMSEVPVSNDNFSDFEQQFNSKNSDNPSIHSVSPPDAPGQAYYGNFGQFMKLRKAGNKFNFGLAIGGWTGSTYFSSAMRTPELFVDGIMDVLKQYPGLFNRVDIDWEYVQDTPEDNYGNGNEASPDDPANFAKFLEILRNRLDAAGLTKFEITGCVTPNPARMTALPFPAMIKYLDYFNVMTYDFKSSAWGDEISGPHSNVYTVEPYAHFSVDLAVKAYLGYGVPASKINIGVAMYSQVFGNTTGINQPTNGPGSDSYNTQCPSGNCDYSQIPLAGSTEYWDSASKSSYTYNPTTMDLLAYDSVYAVYEKCQYVWDHGLAGIIAWEASNDVRDSKNRRSCLRHEQMLVKGSAT</sequence>
<dbReference type="PROSITE" id="PS51910">
    <property type="entry name" value="GH18_2"/>
    <property type="match status" value="1"/>
</dbReference>
<protein>
    <submittedName>
        <fullName evidence="3">Glycoside hydrolase</fullName>
    </submittedName>
</protein>
<dbReference type="SUPFAM" id="SSF54556">
    <property type="entry name" value="Chitinase insertion domain"/>
    <property type="match status" value="1"/>
</dbReference>
<feature type="signal peptide" evidence="1">
    <location>
        <begin position="1"/>
        <end position="18"/>
    </location>
</feature>
<proteinExistence type="predicted"/>
<dbReference type="InterPro" id="IPR011583">
    <property type="entry name" value="Chitinase_II/V-like_cat"/>
</dbReference>